<sequence>MALSPFMAEASNLCVSEQRRLARDIPVLHLYDPQSTCILSVMLAHLKSGYDPQGFDPGGQKRRAAEASEEYSALGGACWQADYTLSDPATRSRCAP</sequence>
<dbReference type="Proteomes" id="UP001501337">
    <property type="component" value="Unassembled WGS sequence"/>
</dbReference>
<dbReference type="RefSeq" id="WP_344804622.1">
    <property type="nucleotide sequence ID" value="NZ_BAABBO010000007.1"/>
</dbReference>
<name>A0ABP7NXT2_9GAMM</name>
<keyword evidence="2" id="KW-1185">Reference proteome</keyword>
<dbReference type="EMBL" id="BAABBO010000007">
    <property type="protein sequence ID" value="GAA3956361.1"/>
    <property type="molecule type" value="Genomic_DNA"/>
</dbReference>
<evidence type="ECO:0000313" key="2">
    <source>
        <dbReference type="Proteomes" id="UP001501337"/>
    </source>
</evidence>
<comment type="caution">
    <text evidence="1">The sequence shown here is derived from an EMBL/GenBank/DDBJ whole genome shotgun (WGS) entry which is preliminary data.</text>
</comment>
<gene>
    <name evidence="1" type="ORF">GCM10022278_13630</name>
</gene>
<organism evidence="1 2">
    <name type="scientific">Allohahella marinimesophila</name>
    <dbReference type="NCBI Taxonomy" id="1054972"/>
    <lineage>
        <taxon>Bacteria</taxon>
        <taxon>Pseudomonadati</taxon>
        <taxon>Pseudomonadota</taxon>
        <taxon>Gammaproteobacteria</taxon>
        <taxon>Oceanospirillales</taxon>
        <taxon>Hahellaceae</taxon>
        <taxon>Allohahella</taxon>
    </lineage>
</organism>
<evidence type="ECO:0000313" key="1">
    <source>
        <dbReference type="EMBL" id="GAA3956361.1"/>
    </source>
</evidence>
<proteinExistence type="predicted"/>
<reference evidence="2" key="1">
    <citation type="journal article" date="2019" name="Int. J. Syst. Evol. Microbiol.">
        <title>The Global Catalogue of Microorganisms (GCM) 10K type strain sequencing project: providing services to taxonomists for standard genome sequencing and annotation.</title>
        <authorList>
            <consortium name="The Broad Institute Genomics Platform"/>
            <consortium name="The Broad Institute Genome Sequencing Center for Infectious Disease"/>
            <person name="Wu L."/>
            <person name="Ma J."/>
        </authorList>
    </citation>
    <scope>NUCLEOTIDE SEQUENCE [LARGE SCALE GENOMIC DNA]</scope>
    <source>
        <strain evidence="2">JCM 17555</strain>
    </source>
</reference>
<accession>A0ABP7NXT2</accession>
<protein>
    <submittedName>
        <fullName evidence="1">Uncharacterized protein</fullName>
    </submittedName>
</protein>